<dbReference type="OMA" id="QCRCLTF"/>
<keyword evidence="1" id="KW-0812">Transmembrane</keyword>
<dbReference type="VEuPathDB" id="FungiDB:LEMA_P120470.1"/>
<reference evidence="4" key="1">
    <citation type="journal article" date="2011" name="Nat. Commun.">
        <title>Effector diversification within compartments of the Leptosphaeria maculans genome affected by Repeat-Induced Point mutations.</title>
        <authorList>
            <person name="Rouxel T."/>
            <person name="Grandaubert J."/>
            <person name="Hane J.K."/>
            <person name="Hoede C."/>
            <person name="van de Wouw A.P."/>
            <person name="Couloux A."/>
            <person name="Dominguez V."/>
            <person name="Anthouard V."/>
            <person name="Bally P."/>
            <person name="Bourras S."/>
            <person name="Cozijnsen A.J."/>
            <person name="Ciuffetti L.M."/>
            <person name="Degrave A."/>
            <person name="Dilmaghani A."/>
            <person name="Duret L."/>
            <person name="Fudal I."/>
            <person name="Goodwin S.B."/>
            <person name="Gout L."/>
            <person name="Glaser N."/>
            <person name="Linglin J."/>
            <person name="Kema G.H.J."/>
            <person name="Lapalu N."/>
            <person name="Lawrence C.B."/>
            <person name="May K."/>
            <person name="Meyer M."/>
            <person name="Ollivier B."/>
            <person name="Poulain J."/>
            <person name="Schoch C.L."/>
            <person name="Simon A."/>
            <person name="Spatafora J.W."/>
            <person name="Stachowiak A."/>
            <person name="Turgeon B.G."/>
            <person name="Tyler B.M."/>
            <person name="Vincent D."/>
            <person name="Weissenbach J."/>
            <person name="Amselem J."/>
            <person name="Quesneville H."/>
            <person name="Oliver R.P."/>
            <person name="Wincker P."/>
            <person name="Balesdent M.-H."/>
            <person name="Howlett B.J."/>
        </authorList>
    </citation>
    <scope>NUCLEOTIDE SEQUENCE [LARGE SCALE GENOMIC DNA]</scope>
    <source>
        <strain evidence="4">JN3 / isolate v23.1.3 / race Av1-4-5-6-7-8</strain>
    </source>
</reference>
<keyword evidence="1" id="KW-1133">Transmembrane helix</keyword>
<gene>
    <name evidence="3" type="ORF">LEMA_P120470.1</name>
</gene>
<feature type="transmembrane region" description="Helical" evidence="1">
    <location>
        <begin position="163"/>
        <end position="185"/>
    </location>
</feature>
<evidence type="ECO:0000256" key="1">
    <source>
        <dbReference type="SAM" id="Phobius"/>
    </source>
</evidence>
<organism evidence="4">
    <name type="scientific">Leptosphaeria maculans (strain JN3 / isolate v23.1.3 / race Av1-4-5-6-7-8)</name>
    <name type="common">Blackleg fungus</name>
    <name type="synonym">Phoma lingam</name>
    <dbReference type="NCBI Taxonomy" id="985895"/>
    <lineage>
        <taxon>Eukaryota</taxon>
        <taxon>Fungi</taxon>
        <taxon>Dikarya</taxon>
        <taxon>Ascomycota</taxon>
        <taxon>Pezizomycotina</taxon>
        <taxon>Dothideomycetes</taxon>
        <taxon>Pleosporomycetidae</taxon>
        <taxon>Pleosporales</taxon>
        <taxon>Pleosporineae</taxon>
        <taxon>Leptosphaeriaceae</taxon>
        <taxon>Plenodomus</taxon>
        <taxon>Plenodomus lingam/Leptosphaeria maculans species complex</taxon>
    </lineage>
</organism>
<evidence type="ECO:0000313" key="3">
    <source>
        <dbReference type="EMBL" id="CBX94556.1"/>
    </source>
</evidence>
<dbReference type="RefSeq" id="XP_003838000.1">
    <property type="nucleotide sequence ID" value="XM_003837952.1"/>
</dbReference>
<dbReference type="OrthoDB" id="3768069at2759"/>
<feature type="chain" id="PRO_5003194486" evidence="2">
    <location>
        <begin position="24"/>
        <end position="225"/>
    </location>
</feature>
<feature type="signal peptide" evidence="2">
    <location>
        <begin position="1"/>
        <end position="23"/>
    </location>
</feature>
<dbReference type="eggNOG" id="ENOG502T4GX">
    <property type="taxonomic scope" value="Eukaryota"/>
</dbReference>
<dbReference type="AlphaFoldDB" id="E4ZSW8"/>
<protein>
    <submittedName>
        <fullName evidence="3">Uncharacterized protein</fullName>
    </submittedName>
</protein>
<name>E4ZSW8_LEPMJ</name>
<keyword evidence="1" id="KW-0472">Membrane</keyword>
<sequence length="225" mass="24795">MFSSNRLLLSLLLTLTSTTTVLAAPTRDTREPRLEDVQCRCLSFSTTAKPTPCTYLESRTLDWHSAYAFASDNDMSIHFASKATITKVLSIPKPLPSTVLLSIQGTEAHHSHARIQPHAAQHHHQAAEPQDPTANMNKILCGLGNEIHNLGADMELSEPELHYAGVVVASFMLFLILSVAAEYLWSTHFSRGGAIKLEGDEKNLSAMNEHVTPHQSWISPEQETS</sequence>
<dbReference type="GeneID" id="13291035"/>
<dbReference type="InParanoid" id="E4ZSW8"/>
<dbReference type="HOGENOM" id="CLU_1230135_0_0_1"/>
<dbReference type="EMBL" id="FP929123">
    <property type="protein sequence ID" value="CBX94556.1"/>
    <property type="molecule type" value="Genomic_DNA"/>
</dbReference>
<evidence type="ECO:0000256" key="2">
    <source>
        <dbReference type="SAM" id="SignalP"/>
    </source>
</evidence>
<evidence type="ECO:0000313" key="4">
    <source>
        <dbReference type="Proteomes" id="UP000002668"/>
    </source>
</evidence>
<proteinExistence type="predicted"/>
<accession>E4ZSW8</accession>
<keyword evidence="4" id="KW-1185">Reference proteome</keyword>
<keyword evidence="2" id="KW-0732">Signal</keyword>
<dbReference type="Proteomes" id="UP000002668">
    <property type="component" value="Genome"/>
</dbReference>